<feature type="region of interest" description="Disordered" evidence="6">
    <location>
        <begin position="273"/>
        <end position="301"/>
    </location>
</feature>
<evidence type="ECO:0000256" key="2">
    <source>
        <dbReference type="ARBA" id="ARBA00008911"/>
    </source>
</evidence>
<dbReference type="EMBL" id="JBFCZG010000002">
    <property type="protein sequence ID" value="KAL3425896.1"/>
    <property type="molecule type" value="Genomic_DNA"/>
</dbReference>
<dbReference type="PANTHER" id="PTHR21337:SF0">
    <property type="entry name" value="PHOSPHO-2-DEHYDRO-3-DEOXYHEPTONATE ALDOLASE"/>
    <property type="match status" value="1"/>
</dbReference>
<feature type="compositionally biased region" description="Polar residues" evidence="6">
    <location>
        <begin position="276"/>
        <end position="296"/>
    </location>
</feature>
<keyword evidence="8" id="KW-1185">Reference proteome</keyword>
<dbReference type="SUPFAM" id="SSF51569">
    <property type="entry name" value="Aldolase"/>
    <property type="match status" value="1"/>
</dbReference>
<dbReference type="InterPro" id="IPR002480">
    <property type="entry name" value="DAHP_synth_2"/>
</dbReference>
<dbReference type="Pfam" id="PF01474">
    <property type="entry name" value="DAHP_synth_2"/>
    <property type="match status" value="1"/>
</dbReference>
<dbReference type="Proteomes" id="UP001629113">
    <property type="component" value="Unassembled WGS sequence"/>
</dbReference>
<comment type="pathway">
    <text evidence="1 5">Metabolic intermediate biosynthesis; chorismate biosynthesis; chorismate from D-erythrose 4-phosphate and phosphoenolpyruvate: step 1/7.</text>
</comment>
<keyword evidence="5" id="KW-0057">Aromatic amino acid biosynthesis</keyword>
<comment type="similarity">
    <text evidence="2 5">Belongs to the class-II DAHP synthase family.</text>
</comment>
<dbReference type="PANTHER" id="PTHR21337">
    <property type="entry name" value="PHOSPHO-2-DEHYDRO-3-DEOXYHEPTONATE ALDOLASE 1, 2"/>
    <property type="match status" value="1"/>
</dbReference>
<evidence type="ECO:0000313" key="7">
    <source>
        <dbReference type="EMBL" id="KAL3425896.1"/>
    </source>
</evidence>
<name>A0ABR4PRB6_9HELO</name>
<evidence type="ECO:0000256" key="4">
    <source>
        <dbReference type="ARBA" id="ARBA00047508"/>
    </source>
</evidence>
<dbReference type="Gene3D" id="3.20.20.70">
    <property type="entry name" value="Aldolase class I"/>
    <property type="match status" value="2"/>
</dbReference>
<proteinExistence type="inferred from homology"/>
<keyword evidence="3 5" id="KW-0808">Transferase</keyword>
<keyword evidence="5" id="KW-0028">Amino-acid biosynthesis</keyword>
<reference evidence="7 8" key="1">
    <citation type="submission" date="2024-06" db="EMBL/GenBank/DDBJ databases">
        <title>Complete genome of Phlyctema vagabunda strain 19-DSS-EL-015.</title>
        <authorList>
            <person name="Fiorenzani C."/>
        </authorList>
    </citation>
    <scope>NUCLEOTIDE SEQUENCE [LARGE SCALE GENOMIC DNA]</scope>
    <source>
        <strain evidence="7 8">19-DSS-EL-015</strain>
    </source>
</reference>
<organism evidence="7 8">
    <name type="scientific">Phlyctema vagabunda</name>
    <dbReference type="NCBI Taxonomy" id="108571"/>
    <lineage>
        <taxon>Eukaryota</taxon>
        <taxon>Fungi</taxon>
        <taxon>Dikarya</taxon>
        <taxon>Ascomycota</taxon>
        <taxon>Pezizomycotina</taxon>
        <taxon>Leotiomycetes</taxon>
        <taxon>Helotiales</taxon>
        <taxon>Dermateaceae</taxon>
        <taxon>Phlyctema</taxon>
    </lineage>
</organism>
<dbReference type="EC" id="2.5.1.54" evidence="5"/>
<evidence type="ECO:0000256" key="5">
    <source>
        <dbReference type="RuleBase" id="RU363071"/>
    </source>
</evidence>
<sequence length="509" mass="56812">MTQTHSESAGAPTKSLVEEVKEGIWSPRSWRVKEQQMKQPTIYPQEVLPVLKSTTAQLEQLPPLVTPNEIVKLKASLRDVAQGKAFLLQGGDCAELFDYCKQNPIESKIKLLLQMSMVLIWGANKPVVRIGRMAGQYAKPRSSPTEIVDGKEIPSFRGDILNGYSTDSRQLDPSRLLTAYFYSASTLNYIRGALSSGLADLHGPLDWGLGHVKDQDLSSKYLRIVTSITESLRFMKTVGADTAGQLQTVDFYTSHEALVLQYEEPLTRQLRRPTIAPSSSQVNDKPNLKTHQTTKVSKVPENESTDASAYYNTSAHFLWVGDRTRNVNGAHVEYLRGIQNPIGIKVGPTTSISDLLELLRILNPECEVGKITLITRYGASKVRELLPQHIRAVEDSEYSQRCVWQCDPMHGNGKTTSEGIKTRHFIDIFNELLETLAIHKEQKSYLGGVHLELTGDPVTECVGGSEGLLEKDLNLNYTSYCDPRLNEKQALELAFLIADHFRAQDETNV</sequence>
<accession>A0ABR4PRB6</accession>
<evidence type="ECO:0000256" key="3">
    <source>
        <dbReference type="ARBA" id="ARBA00022679"/>
    </source>
</evidence>
<gene>
    <name evidence="7" type="ORF">PVAG01_02687</name>
</gene>
<comment type="caution">
    <text evidence="7">The sequence shown here is derived from an EMBL/GenBank/DDBJ whole genome shotgun (WGS) entry which is preliminary data.</text>
</comment>
<comment type="catalytic activity">
    <reaction evidence="4 5">
        <text>D-erythrose 4-phosphate + phosphoenolpyruvate + H2O = 7-phospho-2-dehydro-3-deoxy-D-arabino-heptonate + phosphate</text>
        <dbReference type="Rhea" id="RHEA:14717"/>
        <dbReference type="ChEBI" id="CHEBI:15377"/>
        <dbReference type="ChEBI" id="CHEBI:16897"/>
        <dbReference type="ChEBI" id="CHEBI:43474"/>
        <dbReference type="ChEBI" id="CHEBI:58394"/>
        <dbReference type="ChEBI" id="CHEBI:58702"/>
        <dbReference type="EC" id="2.5.1.54"/>
    </reaction>
</comment>
<evidence type="ECO:0000313" key="8">
    <source>
        <dbReference type="Proteomes" id="UP001629113"/>
    </source>
</evidence>
<dbReference type="InterPro" id="IPR013785">
    <property type="entry name" value="Aldolase_TIM"/>
</dbReference>
<evidence type="ECO:0000256" key="6">
    <source>
        <dbReference type="SAM" id="MobiDB-lite"/>
    </source>
</evidence>
<evidence type="ECO:0000256" key="1">
    <source>
        <dbReference type="ARBA" id="ARBA00004688"/>
    </source>
</evidence>
<protein>
    <recommendedName>
        <fullName evidence="5">Phospho-2-dehydro-3-deoxyheptonate aldolase</fullName>
        <ecNumber evidence="5">2.5.1.54</ecNumber>
    </recommendedName>
</protein>